<evidence type="ECO:0000313" key="3">
    <source>
        <dbReference type="Proteomes" id="UP001151760"/>
    </source>
</evidence>
<dbReference type="EMBL" id="BQNB010010884">
    <property type="protein sequence ID" value="GJS83212.1"/>
    <property type="molecule type" value="Genomic_DNA"/>
</dbReference>
<gene>
    <name evidence="2" type="ORF">Tco_0749753</name>
</gene>
<name>A0ABQ4Z216_9ASTR</name>
<sequence>MACEIPLVTISNGGCSVQSSAPGDQRRARGKRDPKYDDDGTQEILRVSVRVHHVSKRKTSTDERVLHCVFARLTKVDRSACGESAKRASARAAGGNVKHIEAAGSANSELPREDLLCKLALDTSERASSSRAADQISLQNEKVSTARISVQRKIKVVRVVSTGHTPVRLTIAVTLVQQVA</sequence>
<comment type="caution">
    <text evidence="2">The sequence shown here is derived from an EMBL/GenBank/DDBJ whole genome shotgun (WGS) entry which is preliminary data.</text>
</comment>
<dbReference type="Proteomes" id="UP001151760">
    <property type="component" value="Unassembled WGS sequence"/>
</dbReference>
<evidence type="ECO:0000313" key="2">
    <source>
        <dbReference type="EMBL" id="GJS83212.1"/>
    </source>
</evidence>
<feature type="compositionally biased region" description="Basic and acidic residues" evidence="1">
    <location>
        <begin position="24"/>
        <end position="38"/>
    </location>
</feature>
<feature type="region of interest" description="Disordered" evidence="1">
    <location>
        <begin position="16"/>
        <end position="39"/>
    </location>
</feature>
<proteinExistence type="predicted"/>
<evidence type="ECO:0000256" key="1">
    <source>
        <dbReference type="SAM" id="MobiDB-lite"/>
    </source>
</evidence>
<protein>
    <submittedName>
        <fullName evidence="2">Uncharacterized protein</fullName>
    </submittedName>
</protein>
<reference evidence="2" key="2">
    <citation type="submission" date="2022-01" db="EMBL/GenBank/DDBJ databases">
        <authorList>
            <person name="Yamashiro T."/>
            <person name="Shiraishi A."/>
            <person name="Satake H."/>
            <person name="Nakayama K."/>
        </authorList>
    </citation>
    <scope>NUCLEOTIDE SEQUENCE</scope>
</reference>
<reference evidence="2" key="1">
    <citation type="journal article" date="2022" name="Int. J. Mol. Sci.">
        <title>Draft Genome of Tanacetum Coccineum: Genomic Comparison of Closely Related Tanacetum-Family Plants.</title>
        <authorList>
            <person name="Yamashiro T."/>
            <person name="Shiraishi A."/>
            <person name="Nakayama K."/>
            <person name="Satake H."/>
        </authorList>
    </citation>
    <scope>NUCLEOTIDE SEQUENCE</scope>
</reference>
<keyword evidence="3" id="KW-1185">Reference proteome</keyword>
<organism evidence="2 3">
    <name type="scientific">Tanacetum coccineum</name>
    <dbReference type="NCBI Taxonomy" id="301880"/>
    <lineage>
        <taxon>Eukaryota</taxon>
        <taxon>Viridiplantae</taxon>
        <taxon>Streptophyta</taxon>
        <taxon>Embryophyta</taxon>
        <taxon>Tracheophyta</taxon>
        <taxon>Spermatophyta</taxon>
        <taxon>Magnoliopsida</taxon>
        <taxon>eudicotyledons</taxon>
        <taxon>Gunneridae</taxon>
        <taxon>Pentapetalae</taxon>
        <taxon>asterids</taxon>
        <taxon>campanulids</taxon>
        <taxon>Asterales</taxon>
        <taxon>Asteraceae</taxon>
        <taxon>Asteroideae</taxon>
        <taxon>Anthemideae</taxon>
        <taxon>Anthemidinae</taxon>
        <taxon>Tanacetum</taxon>
    </lineage>
</organism>
<accession>A0ABQ4Z216</accession>